<gene>
    <name evidence="3" type="ORF">BYL167_LOCUS29262</name>
    <name evidence="2" type="ORF">KQP761_LOCUS28572</name>
</gene>
<dbReference type="EMBL" id="CAJOBH010044144">
    <property type="protein sequence ID" value="CAF4345078.1"/>
    <property type="molecule type" value="Genomic_DNA"/>
</dbReference>
<feature type="domain" description="HAT C-terminal dimerisation" evidence="1">
    <location>
        <begin position="96"/>
        <end position="139"/>
    </location>
</feature>
<dbReference type="InterPro" id="IPR012337">
    <property type="entry name" value="RNaseH-like_sf"/>
</dbReference>
<dbReference type="Proteomes" id="UP000681967">
    <property type="component" value="Unassembled WGS sequence"/>
</dbReference>
<dbReference type="Pfam" id="PF05699">
    <property type="entry name" value="Dimer_Tnp_hAT"/>
    <property type="match status" value="1"/>
</dbReference>
<sequence length="140" mass="16216">MFILEDDHIRASFLHPNYKKLRGATKTQIKSCHGYYRDLVLPATMGDDLVRSDKDTCEPPSKKNKFMLQLMEKNETVKEPCMSEIDCYNALTVEEEYTNPLSFWQQQHIQLAYPTLYRLAKRTFAVPCSSVAVERQFSAA</sequence>
<feature type="non-terminal residue" evidence="2">
    <location>
        <position position="140"/>
    </location>
</feature>
<evidence type="ECO:0000313" key="3">
    <source>
        <dbReference type="EMBL" id="CAF4345078.1"/>
    </source>
</evidence>
<accession>A0A816E949</accession>
<dbReference type="Proteomes" id="UP000663834">
    <property type="component" value="Unassembled WGS sequence"/>
</dbReference>
<comment type="caution">
    <text evidence="2">The sequence shown here is derived from an EMBL/GenBank/DDBJ whole genome shotgun (WGS) entry which is preliminary data.</text>
</comment>
<dbReference type="GO" id="GO:0046983">
    <property type="term" value="F:protein dimerization activity"/>
    <property type="evidence" value="ECO:0007669"/>
    <property type="project" value="InterPro"/>
</dbReference>
<proteinExistence type="predicted"/>
<dbReference type="AlphaFoldDB" id="A0A816E949"/>
<organism evidence="2 4">
    <name type="scientific">Rotaria magnacalcarata</name>
    <dbReference type="NCBI Taxonomy" id="392030"/>
    <lineage>
        <taxon>Eukaryota</taxon>
        <taxon>Metazoa</taxon>
        <taxon>Spiralia</taxon>
        <taxon>Gnathifera</taxon>
        <taxon>Rotifera</taxon>
        <taxon>Eurotatoria</taxon>
        <taxon>Bdelloidea</taxon>
        <taxon>Philodinida</taxon>
        <taxon>Philodinidae</taxon>
        <taxon>Rotaria</taxon>
    </lineage>
</organism>
<evidence type="ECO:0000313" key="4">
    <source>
        <dbReference type="Proteomes" id="UP000663834"/>
    </source>
</evidence>
<protein>
    <recommendedName>
        <fullName evidence="1">HAT C-terminal dimerisation domain-containing protein</fullName>
    </recommendedName>
</protein>
<evidence type="ECO:0000259" key="1">
    <source>
        <dbReference type="Pfam" id="PF05699"/>
    </source>
</evidence>
<dbReference type="InterPro" id="IPR008906">
    <property type="entry name" value="HATC_C_dom"/>
</dbReference>
<name>A0A816E949_9BILA</name>
<reference evidence="2" key="1">
    <citation type="submission" date="2021-02" db="EMBL/GenBank/DDBJ databases">
        <authorList>
            <person name="Nowell W R."/>
        </authorList>
    </citation>
    <scope>NUCLEOTIDE SEQUENCE</scope>
</reference>
<dbReference type="SUPFAM" id="SSF53098">
    <property type="entry name" value="Ribonuclease H-like"/>
    <property type="match status" value="1"/>
</dbReference>
<dbReference type="OrthoDB" id="117690at2759"/>
<evidence type="ECO:0000313" key="2">
    <source>
        <dbReference type="EMBL" id="CAF1643734.1"/>
    </source>
</evidence>
<dbReference type="EMBL" id="CAJNOW010015615">
    <property type="protein sequence ID" value="CAF1643734.1"/>
    <property type="molecule type" value="Genomic_DNA"/>
</dbReference>